<dbReference type="SMART" id="SM00530">
    <property type="entry name" value="HTH_XRE"/>
    <property type="match status" value="1"/>
</dbReference>
<proteinExistence type="predicted"/>
<protein>
    <submittedName>
        <fullName evidence="2">Helix-turn-helix protein</fullName>
    </submittedName>
</protein>
<reference evidence="2 3" key="1">
    <citation type="submission" date="2018-04" db="EMBL/GenBank/DDBJ databases">
        <title>Genomic Encyclopedia of Type Strains, Phase IV (KMG-IV): sequencing the most valuable type-strain genomes for metagenomic binning, comparative biology and taxonomic classification.</title>
        <authorList>
            <person name="Goeker M."/>
        </authorList>
    </citation>
    <scope>NUCLEOTIDE SEQUENCE [LARGE SCALE GENOMIC DNA]</scope>
    <source>
        <strain evidence="2 3">DSM 28795</strain>
    </source>
</reference>
<dbReference type="OrthoDB" id="9785138at2"/>
<dbReference type="Gene3D" id="1.10.260.40">
    <property type="entry name" value="lambda repressor-like DNA-binding domains"/>
    <property type="match status" value="1"/>
</dbReference>
<keyword evidence="3" id="KW-1185">Reference proteome</keyword>
<evidence type="ECO:0000313" key="3">
    <source>
        <dbReference type="Proteomes" id="UP000245433"/>
    </source>
</evidence>
<dbReference type="RefSeq" id="WP_116585398.1">
    <property type="nucleotide sequence ID" value="NZ_CAKOEX010000018.1"/>
</dbReference>
<accession>A0A2U1D338</accession>
<dbReference type="GO" id="GO:0003677">
    <property type="term" value="F:DNA binding"/>
    <property type="evidence" value="ECO:0007669"/>
    <property type="project" value="InterPro"/>
</dbReference>
<dbReference type="InterPro" id="IPR001387">
    <property type="entry name" value="Cro/C1-type_HTH"/>
</dbReference>
<comment type="caution">
    <text evidence="2">The sequence shown here is derived from an EMBL/GenBank/DDBJ whole genome shotgun (WGS) entry which is preliminary data.</text>
</comment>
<dbReference type="SUPFAM" id="SSF47413">
    <property type="entry name" value="lambda repressor-like DNA-binding domains"/>
    <property type="match status" value="1"/>
</dbReference>
<feature type="domain" description="HTH cro/C1-type" evidence="1">
    <location>
        <begin position="94"/>
        <end position="141"/>
    </location>
</feature>
<gene>
    <name evidence="2" type="ORF">C7384_1175</name>
</gene>
<dbReference type="EMBL" id="QEKT01000017">
    <property type="protein sequence ID" value="PVY82096.1"/>
    <property type="molecule type" value="Genomic_DNA"/>
</dbReference>
<sequence length="155" mass="18387">MQEEITNIDLKKYRERIGWTRDQVISEFNRRYGHDLKYLTYEIFEDTGEVKTYFVDEFIELLKIPEVDVINGNFRKNKDLSVDDMINNGFGITLKTIRKRHHMTLKQLAKMTGISYSSIYCYENDKKVPSKEYFWKLYEALVALESGYGNDRKGA</sequence>
<dbReference type="AlphaFoldDB" id="A0A2U1D338"/>
<evidence type="ECO:0000259" key="1">
    <source>
        <dbReference type="PROSITE" id="PS50943"/>
    </source>
</evidence>
<evidence type="ECO:0000313" key="2">
    <source>
        <dbReference type="EMBL" id="PVY82096.1"/>
    </source>
</evidence>
<dbReference type="PROSITE" id="PS50943">
    <property type="entry name" value="HTH_CROC1"/>
    <property type="match status" value="1"/>
</dbReference>
<dbReference type="Proteomes" id="UP000245433">
    <property type="component" value="Unassembled WGS sequence"/>
</dbReference>
<dbReference type="CDD" id="cd00093">
    <property type="entry name" value="HTH_XRE"/>
    <property type="match status" value="1"/>
</dbReference>
<dbReference type="Pfam" id="PF01381">
    <property type="entry name" value="HTH_3"/>
    <property type="match status" value="1"/>
</dbReference>
<organism evidence="2 3">
    <name type="scientific">Convivina intestini</name>
    <dbReference type="NCBI Taxonomy" id="1505726"/>
    <lineage>
        <taxon>Bacteria</taxon>
        <taxon>Bacillati</taxon>
        <taxon>Bacillota</taxon>
        <taxon>Bacilli</taxon>
        <taxon>Lactobacillales</taxon>
        <taxon>Lactobacillaceae</taxon>
        <taxon>Convivina</taxon>
    </lineage>
</organism>
<name>A0A2U1D338_9LACO</name>
<dbReference type="InterPro" id="IPR010982">
    <property type="entry name" value="Lambda_DNA-bd_dom_sf"/>
</dbReference>